<proteinExistence type="predicted"/>
<dbReference type="EMBL" id="CABWKZ010000014">
    <property type="protein sequence ID" value="VXA55367.1"/>
    <property type="molecule type" value="Genomic_DNA"/>
</dbReference>
<sequence length="83" mass="9691">MSNSYEIRTLSDLLKVPSDRLHDCMAELADAITIFKAERELLEVETDLEFITWHDDNKTDQSHSFYFDDGKELRFDFKADAEG</sequence>
<protein>
    <submittedName>
        <fullName evidence="1">Uncharacterized protein</fullName>
    </submittedName>
</protein>
<evidence type="ECO:0000313" key="1">
    <source>
        <dbReference type="EMBL" id="VXA55367.1"/>
    </source>
</evidence>
<accession>A0A653K3L7</accession>
<name>A0A653K3L7_9GAMM</name>
<evidence type="ECO:0000313" key="2">
    <source>
        <dbReference type="Proteomes" id="UP000430404"/>
    </source>
</evidence>
<reference evidence="1 2" key="1">
    <citation type="submission" date="2019-10" db="EMBL/GenBank/DDBJ databases">
        <authorList>
            <person name="Karimi E."/>
        </authorList>
    </citation>
    <scope>NUCLEOTIDE SEQUENCE [LARGE SCALE GENOMIC DNA]</scope>
    <source>
        <strain evidence="1">Acinetobacter sp. 8BE</strain>
    </source>
</reference>
<gene>
    <name evidence="1" type="ORF">ACI8B_210158</name>
</gene>
<organism evidence="1 2">
    <name type="scientific">Acinetobacter proteolyticus</name>
    <dbReference type="NCBI Taxonomy" id="1776741"/>
    <lineage>
        <taxon>Bacteria</taxon>
        <taxon>Pseudomonadati</taxon>
        <taxon>Pseudomonadota</taxon>
        <taxon>Gammaproteobacteria</taxon>
        <taxon>Moraxellales</taxon>
        <taxon>Moraxellaceae</taxon>
        <taxon>Acinetobacter</taxon>
    </lineage>
</organism>
<dbReference type="RefSeq" id="WP_159725058.1">
    <property type="nucleotide sequence ID" value="NZ_LR732744.1"/>
</dbReference>
<dbReference type="AlphaFoldDB" id="A0A653K3L7"/>
<dbReference type="Proteomes" id="UP000430404">
    <property type="component" value="Unassembled WGS sequence"/>
</dbReference>